<reference evidence="6 7" key="1">
    <citation type="journal article" date="2024" name="J. Plant Pathol.">
        <title>Sequence and assembly of the genome of Seiridium unicorne, isolate CBS 538.82, causal agent of cypress canker disease.</title>
        <authorList>
            <person name="Scali E."/>
            <person name="Rocca G.D."/>
            <person name="Danti R."/>
            <person name="Garbelotto M."/>
            <person name="Barberini S."/>
            <person name="Baroncelli R."/>
            <person name="Emiliani G."/>
        </authorList>
    </citation>
    <scope>NUCLEOTIDE SEQUENCE [LARGE SCALE GENOMIC DNA]</scope>
    <source>
        <strain evidence="6 7">BM-138-508</strain>
    </source>
</reference>
<evidence type="ECO:0000256" key="1">
    <source>
        <dbReference type="ARBA" id="ARBA00005591"/>
    </source>
</evidence>
<keyword evidence="7" id="KW-1185">Reference proteome</keyword>
<sequence>MAFQMPNFLGRLFRPLTTSTRMGISGDAGGAGLASIPEGAEKATVAAGCFWGVEHLYRKHFDGKGLYDARVGYIGGDVNNPTYRAVCRGDTGHAEATQIIYDPTKITYQQLLEFFYRMHDPTTANSQGPDIGSQYRSGIFTHNEEQEKIAKEITSKVNDQWWKSRVVTEILPAGKWWDAETYHQEYLHKNPSGMHTRYELSLTEEKQQKKNKEAIGGVVKNGGV</sequence>
<dbReference type="NCBIfam" id="TIGR00401">
    <property type="entry name" value="msrA"/>
    <property type="match status" value="1"/>
</dbReference>
<comment type="similarity">
    <text evidence="1">Belongs to the MsrA Met sulfoxide reductase family.</text>
</comment>
<accession>A0ABR2V1Q8</accession>
<dbReference type="PANTHER" id="PTHR43774:SF1">
    <property type="entry name" value="PEPTIDE METHIONINE SULFOXIDE REDUCTASE MSRA 2"/>
    <property type="match status" value="1"/>
</dbReference>
<comment type="caution">
    <text evidence="6">The sequence shown here is derived from an EMBL/GenBank/DDBJ whole genome shotgun (WGS) entry which is preliminary data.</text>
</comment>
<feature type="domain" description="Peptide methionine sulphoxide reductase MsrA" evidence="5">
    <location>
        <begin position="42"/>
        <end position="194"/>
    </location>
</feature>
<dbReference type="Pfam" id="PF01625">
    <property type="entry name" value="PMSR"/>
    <property type="match status" value="1"/>
</dbReference>
<evidence type="ECO:0000256" key="2">
    <source>
        <dbReference type="ARBA" id="ARBA00012502"/>
    </source>
</evidence>
<evidence type="ECO:0000259" key="5">
    <source>
        <dbReference type="Pfam" id="PF01625"/>
    </source>
</evidence>
<keyword evidence="3" id="KW-0560">Oxidoreductase</keyword>
<dbReference type="HAMAP" id="MF_01401">
    <property type="entry name" value="MsrA"/>
    <property type="match status" value="1"/>
</dbReference>
<dbReference type="Gene3D" id="3.30.1060.10">
    <property type="entry name" value="Peptide methionine sulphoxide reductase MsrA"/>
    <property type="match status" value="1"/>
</dbReference>
<organism evidence="6 7">
    <name type="scientific">Seiridium unicorne</name>
    <dbReference type="NCBI Taxonomy" id="138068"/>
    <lineage>
        <taxon>Eukaryota</taxon>
        <taxon>Fungi</taxon>
        <taxon>Dikarya</taxon>
        <taxon>Ascomycota</taxon>
        <taxon>Pezizomycotina</taxon>
        <taxon>Sordariomycetes</taxon>
        <taxon>Xylariomycetidae</taxon>
        <taxon>Amphisphaeriales</taxon>
        <taxon>Sporocadaceae</taxon>
        <taxon>Seiridium</taxon>
    </lineage>
</organism>
<name>A0ABR2V1Q8_9PEZI</name>
<evidence type="ECO:0000256" key="4">
    <source>
        <dbReference type="ARBA" id="ARBA00030643"/>
    </source>
</evidence>
<dbReference type="EC" id="1.8.4.11" evidence="2"/>
<proteinExistence type="inferred from homology"/>
<dbReference type="PANTHER" id="PTHR43774">
    <property type="entry name" value="PEPTIDE METHIONINE SULFOXIDE REDUCTASE"/>
    <property type="match status" value="1"/>
</dbReference>
<dbReference type="Proteomes" id="UP001408356">
    <property type="component" value="Unassembled WGS sequence"/>
</dbReference>
<evidence type="ECO:0000313" key="6">
    <source>
        <dbReference type="EMBL" id="KAK9420777.1"/>
    </source>
</evidence>
<dbReference type="SUPFAM" id="SSF55068">
    <property type="entry name" value="Peptide methionine sulfoxide reductase"/>
    <property type="match status" value="1"/>
</dbReference>
<evidence type="ECO:0000256" key="3">
    <source>
        <dbReference type="ARBA" id="ARBA00023002"/>
    </source>
</evidence>
<evidence type="ECO:0000313" key="7">
    <source>
        <dbReference type="Proteomes" id="UP001408356"/>
    </source>
</evidence>
<dbReference type="EMBL" id="JARVKF010000223">
    <property type="protein sequence ID" value="KAK9420777.1"/>
    <property type="molecule type" value="Genomic_DNA"/>
</dbReference>
<gene>
    <name evidence="6" type="ORF">SUNI508_00868</name>
</gene>
<dbReference type="InterPro" id="IPR036509">
    <property type="entry name" value="Met_Sox_Rdtase_MsrA_sf"/>
</dbReference>
<dbReference type="InterPro" id="IPR002569">
    <property type="entry name" value="Met_Sox_Rdtase_MsrA_dom"/>
</dbReference>
<protein>
    <recommendedName>
        <fullName evidence="2">peptide-methionine (S)-S-oxide reductase</fullName>
        <ecNumber evidence="2">1.8.4.11</ecNumber>
    </recommendedName>
    <alternativeName>
        <fullName evidence="4">Peptide-methionine (S)-S-oxide reductase</fullName>
    </alternativeName>
</protein>